<sequence>MSCTNYGENRAFLWRCGRNLFQDDTPAYGNKSSVDENNVVWTCLTFPENFHFPLRALETTWSSIFLVDNQGHLFYRGPYFLQDWTDYPSSIQNQSQHSSSWLPLVNPDICDIQSLSASSNLLVLIADGGAKLVVFPSSNIGSSSPSLQHWSSWSSDSTICYYQSVATGRDHFLVIVDEGDVYGWGTNDYGQLGIGWEIQSDQSVHIQCKYSHQLTRIEAIPSKMAQKVACCDMSSAVLLKNGRVIVFGNNLYLQLGTHLCCPIQLPQRLDTFSEDHPALDIALSGWQLAVLGCQGEIWISGKEPIHPLQEEDISYYKLLMVYMVMVVD</sequence>
<accession>M2WYR1</accession>
<dbReference type="RefSeq" id="XP_005705715.1">
    <property type="nucleotide sequence ID" value="XM_005705658.1"/>
</dbReference>
<dbReference type="InterPro" id="IPR000408">
    <property type="entry name" value="Reg_chr_condens"/>
</dbReference>
<dbReference type="Proteomes" id="UP000030680">
    <property type="component" value="Unassembled WGS sequence"/>
</dbReference>
<dbReference type="InterPro" id="IPR009091">
    <property type="entry name" value="RCC1/BLIP-II"/>
</dbReference>
<dbReference type="PROSITE" id="PS50012">
    <property type="entry name" value="RCC1_3"/>
    <property type="match status" value="1"/>
</dbReference>
<organism evidence="3 4">
    <name type="scientific">Galdieria sulphuraria</name>
    <name type="common">Red alga</name>
    <dbReference type="NCBI Taxonomy" id="130081"/>
    <lineage>
        <taxon>Eukaryota</taxon>
        <taxon>Rhodophyta</taxon>
        <taxon>Bangiophyceae</taxon>
        <taxon>Galdieriales</taxon>
        <taxon>Galdieriaceae</taxon>
        <taxon>Galdieria</taxon>
    </lineage>
</organism>
<keyword evidence="4" id="KW-1185">Reference proteome</keyword>
<dbReference type="GeneID" id="17088013"/>
<dbReference type="SUPFAM" id="SSF50985">
    <property type="entry name" value="RCC1/BLIP-II"/>
    <property type="match status" value="1"/>
</dbReference>
<dbReference type="PANTHER" id="PTHR22872">
    <property type="entry name" value="BTK-BINDING PROTEIN-RELATED"/>
    <property type="match status" value="1"/>
</dbReference>
<dbReference type="Gramene" id="EME29195">
    <property type="protein sequence ID" value="EME29195"/>
    <property type="gene ID" value="Gasu_33970"/>
</dbReference>
<evidence type="ECO:0000313" key="3">
    <source>
        <dbReference type="EMBL" id="EME29195.1"/>
    </source>
</evidence>
<evidence type="ECO:0000313" key="4">
    <source>
        <dbReference type="Proteomes" id="UP000030680"/>
    </source>
</evidence>
<dbReference type="InterPro" id="IPR051625">
    <property type="entry name" value="Signaling_Regulatory_Domain"/>
</dbReference>
<dbReference type="STRING" id="130081.M2WYR1"/>
<evidence type="ECO:0000256" key="1">
    <source>
        <dbReference type="ARBA" id="ARBA00022737"/>
    </source>
</evidence>
<dbReference type="EMBL" id="KB454511">
    <property type="protein sequence ID" value="EME29195.1"/>
    <property type="molecule type" value="Genomic_DNA"/>
</dbReference>
<dbReference type="Pfam" id="PF13540">
    <property type="entry name" value="RCC1_2"/>
    <property type="match status" value="1"/>
</dbReference>
<gene>
    <name evidence="3" type="ORF">Gasu_33970</name>
</gene>
<keyword evidence="1" id="KW-0677">Repeat</keyword>
<dbReference type="KEGG" id="gsl:Gasu_33970"/>
<proteinExistence type="predicted"/>
<evidence type="ECO:0000256" key="2">
    <source>
        <dbReference type="PROSITE-ProRule" id="PRU00235"/>
    </source>
</evidence>
<feature type="repeat" description="RCC1" evidence="2">
    <location>
        <begin position="179"/>
        <end position="241"/>
    </location>
</feature>
<dbReference type="Gene3D" id="2.130.10.30">
    <property type="entry name" value="Regulator of chromosome condensation 1/beta-lactamase-inhibitor protein II"/>
    <property type="match status" value="1"/>
</dbReference>
<dbReference type="AlphaFoldDB" id="M2WYR1"/>
<name>M2WYR1_GALSU</name>
<reference evidence="4" key="1">
    <citation type="journal article" date="2013" name="Science">
        <title>Gene transfer from bacteria and archaea facilitated evolution of an extremophilic eukaryote.</title>
        <authorList>
            <person name="Schonknecht G."/>
            <person name="Chen W.H."/>
            <person name="Ternes C.M."/>
            <person name="Barbier G.G."/>
            <person name="Shrestha R.P."/>
            <person name="Stanke M."/>
            <person name="Brautigam A."/>
            <person name="Baker B.J."/>
            <person name="Banfield J.F."/>
            <person name="Garavito R.M."/>
            <person name="Carr K."/>
            <person name="Wilkerson C."/>
            <person name="Rensing S.A."/>
            <person name="Gagneul D."/>
            <person name="Dickenson N.E."/>
            <person name="Oesterhelt C."/>
            <person name="Lercher M.J."/>
            <person name="Weber A.P."/>
        </authorList>
    </citation>
    <scope>NUCLEOTIDE SEQUENCE [LARGE SCALE GENOMIC DNA]</scope>
    <source>
        <strain evidence="4">074W</strain>
    </source>
</reference>
<protein>
    <submittedName>
        <fullName evidence="3">Regulator of chromosome condensation (RCC1) family protein</fullName>
    </submittedName>
</protein>
<dbReference type="OrthoDB" id="5981550at2759"/>